<protein>
    <submittedName>
        <fullName evidence="2">ATP synthase F0 subunit 8</fullName>
    </submittedName>
</protein>
<evidence type="ECO:0000313" key="2">
    <source>
        <dbReference type="EMBL" id="AAX39843.1"/>
    </source>
</evidence>
<gene>
    <name evidence="2" type="primary">ATPase8</name>
</gene>
<feature type="transmembrane region" description="Helical" evidence="1">
    <location>
        <begin position="6"/>
        <end position="24"/>
    </location>
</feature>
<proteinExistence type="predicted"/>
<keyword evidence="1" id="KW-0472">Membrane</keyword>
<name>Q1EDJ4_TIGJA</name>
<keyword evidence="1" id="KW-1133">Transmembrane helix</keyword>
<sequence length="32" mass="3799">MPQMSPMNWYVLYGLFSGIFYCVLQKIHFLNG</sequence>
<keyword evidence="1" id="KW-0812">Transmembrane</keyword>
<dbReference type="AlphaFoldDB" id="Q1EDJ4"/>
<accession>Q1EDJ4</accession>
<organism evidence="2">
    <name type="scientific">Tigriopus japonicus</name>
    <name type="common">Copepod</name>
    <dbReference type="NCBI Taxonomy" id="158387"/>
    <lineage>
        <taxon>Eukaryota</taxon>
        <taxon>Metazoa</taxon>
        <taxon>Ecdysozoa</taxon>
        <taxon>Arthropoda</taxon>
        <taxon>Crustacea</taxon>
        <taxon>Multicrustacea</taxon>
        <taxon>Hexanauplia</taxon>
        <taxon>Copepoda</taxon>
        <taxon>Harpacticoida</taxon>
        <taxon>Harpacticidae</taxon>
        <taxon>Tigriopus</taxon>
    </lineage>
</organism>
<evidence type="ECO:0000256" key="1">
    <source>
        <dbReference type="SAM" id="Phobius"/>
    </source>
</evidence>
<geneLocation type="mitochondrion" evidence="2"/>
<keyword evidence="2" id="KW-0496">Mitochondrion</keyword>
<reference evidence="2" key="1">
    <citation type="journal article" date="2006" name="J. Exp. Mar. Biol. Ecol.">
        <title>The complete mitochondrial genome of the intertidal copepod Tigriopus sp. (Copepoda, Harpactidae) from Korea and phylogenetic considerations.</title>
        <authorList>
            <person name="Jung S.-O."/>
            <person name="Lee Y.-M."/>
            <person name="Park T.-J."/>
            <person name="Park H.G."/>
            <person name="Hagiwara H."/>
            <person name="Leung K.M.Y."/>
            <person name="Dahms H.-U."/>
            <person name="Lee W."/>
            <person name="Lee J.-S."/>
        </authorList>
    </citation>
    <scope>NUCLEOTIDE SEQUENCE</scope>
</reference>
<dbReference type="EMBL" id="AY959338">
    <property type="protein sequence ID" value="AAX39843.1"/>
    <property type="molecule type" value="Genomic_DNA"/>
</dbReference>